<dbReference type="InterPro" id="IPR006710">
    <property type="entry name" value="Glyco_hydro_43"/>
</dbReference>
<sequence>MNYYHNPIKKSGDFADPFVMQYDGVYYLYCTNPDLRCWKSTDLIHWDLCGPVISDDIFPGLVPFAPEVTYWNGKFYLYTSPSGTGHYVLESISPEGPFSPITNNLKHNIDGSVFIDDDGQWYFYWASDEGILSAKMASPTEIGSPVNTGCYLNGWTEGPFTVKRGNYYYITFTGNHYLSHGYRIHAAVSDRPQGPFKPVNNNPLIISTDDSYYGLGHSSTITGPDLYTDYIIYHNMNPDLTRDLNIAQIMMRSGTVGVYSADTAIQEIPGASEIQQKPQKIVPETSTVILGNLNSSFRGEIWLKATESSDEFKIIINDLHISIAAFDSSVSLSIKGTNIGKTTYSMLSFLNLQCFKLNLCNEVLTMHIGPVLVMKQIISFASAYQIKLIGKKGSIFLSSFRFNEAIKVKGLEYHVPFDQYYSDKNNVVLNFLSEDDKKCLLVINTSENAEYLTVNDRSIKKVNEKRFEQVITLCPGKTKYFFNCSNGTINRIIAEPIFEPKREHFEYEAISGTKKFPLSKTVFHNGKILLTGDVNSSETGTVGIIFRGNDFANGGEGNDEILGLQFYVGYCLKLTEHKAFLYKSRYEEVLVAQADVEIDLHEIQLLLEYENEKIAVYSGRNNKEILSYEDDDFEFGSVGLQLINTTINNFQCELIGE</sequence>
<evidence type="ECO:0000256" key="1">
    <source>
        <dbReference type="ARBA" id="ARBA00009865"/>
    </source>
</evidence>
<evidence type="ECO:0000256" key="5">
    <source>
        <dbReference type="PIRSR" id="PIRSR606710-2"/>
    </source>
</evidence>
<dbReference type="InterPro" id="IPR051795">
    <property type="entry name" value="Glycosyl_Hydrlase_43"/>
</dbReference>
<proteinExistence type="inferred from homology"/>
<protein>
    <submittedName>
        <fullName evidence="6">Family 43 glycosylhydrolase</fullName>
    </submittedName>
</protein>
<evidence type="ECO:0000256" key="3">
    <source>
        <dbReference type="ARBA" id="ARBA00023295"/>
    </source>
</evidence>
<dbReference type="PANTHER" id="PTHR42812">
    <property type="entry name" value="BETA-XYLOSIDASE"/>
    <property type="match status" value="1"/>
</dbReference>
<dbReference type="CDD" id="cd08991">
    <property type="entry name" value="GH43_HoAraf43-like"/>
    <property type="match status" value="1"/>
</dbReference>
<feature type="active site" description="Proton donor" evidence="4">
    <location>
        <position position="157"/>
    </location>
</feature>
<evidence type="ECO:0000313" key="7">
    <source>
        <dbReference type="Proteomes" id="UP000461880"/>
    </source>
</evidence>
<dbReference type="PANTHER" id="PTHR42812:SF12">
    <property type="entry name" value="BETA-XYLOSIDASE-RELATED"/>
    <property type="match status" value="1"/>
</dbReference>
<organism evidence="6 7">
    <name type="scientific">Stecheria intestinalis</name>
    <dbReference type="NCBI Taxonomy" id="2606630"/>
    <lineage>
        <taxon>Bacteria</taxon>
        <taxon>Bacillati</taxon>
        <taxon>Bacillota</taxon>
        <taxon>Erysipelotrichia</taxon>
        <taxon>Erysipelotrichales</taxon>
        <taxon>Erysipelotrichaceae</taxon>
        <taxon>Stecheria</taxon>
    </lineage>
</organism>
<dbReference type="GO" id="GO:0005975">
    <property type="term" value="P:carbohydrate metabolic process"/>
    <property type="evidence" value="ECO:0007669"/>
    <property type="project" value="InterPro"/>
</dbReference>
<keyword evidence="3" id="KW-0326">Glycosidase</keyword>
<dbReference type="SUPFAM" id="SSF75005">
    <property type="entry name" value="Arabinanase/levansucrase/invertase"/>
    <property type="match status" value="1"/>
</dbReference>
<dbReference type="GO" id="GO:0004553">
    <property type="term" value="F:hydrolase activity, hydrolyzing O-glycosyl compounds"/>
    <property type="evidence" value="ECO:0007669"/>
    <property type="project" value="InterPro"/>
</dbReference>
<feature type="active site" description="Proton acceptor" evidence="4">
    <location>
        <position position="16"/>
    </location>
</feature>
<evidence type="ECO:0000256" key="4">
    <source>
        <dbReference type="PIRSR" id="PIRSR606710-1"/>
    </source>
</evidence>
<comment type="caution">
    <text evidence="6">The sequence shown here is derived from an EMBL/GenBank/DDBJ whole genome shotgun (WGS) entry which is preliminary data.</text>
</comment>
<keyword evidence="2 6" id="KW-0378">Hydrolase</keyword>
<dbReference type="Gene3D" id="2.115.10.20">
    <property type="entry name" value="Glycosyl hydrolase domain, family 43"/>
    <property type="match status" value="1"/>
</dbReference>
<gene>
    <name evidence="6" type="ORF">FYJ51_05820</name>
</gene>
<dbReference type="RefSeq" id="WP_154504177.1">
    <property type="nucleotide sequence ID" value="NZ_VUMN01000011.1"/>
</dbReference>
<evidence type="ECO:0000256" key="2">
    <source>
        <dbReference type="ARBA" id="ARBA00022801"/>
    </source>
</evidence>
<reference evidence="6 7" key="1">
    <citation type="submission" date="2019-08" db="EMBL/GenBank/DDBJ databases">
        <title>In-depth cultivation of the pig gut microbiome towards novel bacterial diversity and tailored functional studies.</title>
        <authorList>
            <person name="Wylensek D."/>
            <person name="Hitch T.C.A."/>
            <person name="Clavel T."/>
        </authorList>
    </citation>
    <scope>NUCLEOTIDE SEQUENCE [LARGE SCALE GENOMIC DNA]</scope>
    <source>
        <strain evidence="6 7">Oil+RF-744-GAM-WT-6</strain>
    </source>
</reference>
<accession>A0A7X2NSN7</accession>
<comment type="similarity">
    <text evidence="1">Belongs to the glycosyl hydrolase 43 family.</text>
</comment>
<name>A0A7X2NSN7_9FIRM</name>
<dbReference type="Proteomes" id="UP000461880">
    <property type="component" value="Unassembled WGS sequence"/>
</dbReference>
<dbReference type="AlphaFoldDB" id="A0A7X2NSN7"/>
<dbReference type="EMBL" id="VUMN01000011">
    <property type="protein sequence ID" value="MSS58418.1"/>
    <property type="molecule type" value="Genomic_DNA"/>
</dbReference>
<keyword evidence="7" id="KW-1185">Reference proteome</keyword>
<dbReference type="Pfam" id="PF04616">
    <property type="entry name" value="Glyco_hydro_43"/>
    <property type="match status" value="1"/>
</dbReference>
<dbReference type="InterPro" id="IPR023296">
    <property type="entry name" value="Glyco_hydro_beta-prop_sf"/>
</dbReference>
<evidence type="ECO:0000313" key="6">
    <source>
        <dbReference type="EMBL" id="MSS58418.1"/>
    </source>
</evidence>
<feature type="site" description="Important for catalytic activity, responsible for pKa modulation of the active site Glu and correct orientation of both the proton donor and substrate" evidence="5">
    <location>
        <position position="110"/>
    </location>
</feature>